<feature type="region of interest" description="Disordered" evidence="7">
    <location>
        <begin position="635"/>
        <end position="755"/>
    </location>
</feature>
<evidence type="ECO:0000256" key="5">
    <source>
        <dbReference type="ARBA" id="ARBA00023242"/>
    </source>
</evidence>
<evidence type="ECO:0000256" key="3">
    <source>
        <dbReference type="ARBA" id="ARBA00016903"/>
    </source>
</evidence>
<dbReference type="AlphaFoldDB" id="A0ABD1ZA56"/>
<feature type="region of interest" description="Disordered" evidence="7">
    <location>
        <begin position="216"/>
        <end position="273"/>
    </location>
</feature>
<feature type="compositionally biased region" description="Basic residues" evidence="7">
    <location>
        <begin position="744"/>
        <end position="755"/>
    </location>
</feature>
<feature type="compositionally biased region" description="Low complexity" evidence="7">
    <location>
        <begin position="671"/>
        <end position="694"/>
    </location>
</feature>
<dbReference type="EMBL" id="JBHFFA010000002">
    <property type="protein sequence ID" value="KAL2644603.1"/>
    <property type="molecule type" value="Genomic_DNA"/>
</dbReference>
<dbReference type="InterPro" id="IPR031737">
    <property type="entry name" value="CNDH2_C"/>
</dbReference>
<feature type="region of interest" description="Disordered" evidence="7">
    <location>
        <begin position="100"/>
        <end position="121"/>
    </location>
</feature>
<evidence type="ECO:0000313" key="11">
    <source>
        <dbReference type="EMBL" id="KAL2644603.1"/>
    </source>
</evidence>
<evidence type="ECO:0000259" key="10">
    <source>
        <dbReference type="Pfam" id="PF16869"/>
    </source>
</evidence>
<dbReference type="Pfam" id="PF16869">
    <property type="entry name" value="CNDH2_M"/>
    <property type="match status" value="1"/>
</dbReference>
<comment type="similarity">
    <text evidence="2">Belongs to the CND2 H2 (condensin-2 subunit 2) family.</text>
</comment>
<dbReference type="Pfam" id="PF16858">
    <property type="entry name" value="CNDH2_C"/>
    <property type="match status" value="1"/>
</dbReference>
<dbReference type="PANTHER" id="PTHR14324">
    <property type="entry name" value="CONDENSIN-2 COMPLEX SUBUNIT H2"/>
    <property type="match status" value="1"/>
</dbReference>
<comment type="caution">
    <text evidence="11">The sequence shown here is derived from an EMBL/GenBank/DDBJ whole genome shotgun (WGS) entry which is preliminary data.</text>
</comment>
<feature type="domain" description="Condensin II complex subunit H2 N-terminal" evidence="8">
    <location>
        <begin position="15"/>
        <end position="129"/>
    </location>
</feature>
<evidence type="ECO:0000256" key="7">
    <source>
        <dbReference type="SAM" id="MobiDB-lite"/>
    </source>
</evidence>
<feature type="domain" description="Condensin II complex subunit H2 middle" evidence="10">
    <location>
        <begin position="151"/>
        <end position="266"/>
    </location>
</feature>
<keyword evidence="5" id="KW-0539">Nucleus</keyword>
<comment type="subcellular location">
    <subcellularLocation>
        <location evidence="1">Nucleus</location>
    </subcellularLocation>
</comment>
<evidence type="ECO:0000256" key="4">
    <source>
        <dbReference type="ARBA" id="ARBA00023067"/>
    </source>
</evidence>
<gene>
    <name evidence="11" type="ORF">R1flu_012190</name>
</gene>
<reference evidence="11 12" key="1">
    <citation type="submission" date="2024-09" db="EMBL/GenBank/DDBJ databases">
        <title>Chromosome-scale assembly of Riccia fluitans.</title>
        <authorList>
            <person name="Paukszto L."/>
            <person name="Sawicki J."/>
            <person name="Karawczyk K."/>
            <person name="Piernik-Szablinska J."/>
            <person name="Szczecinska M."/>
            <person name="Mazdziarz M."/>
        </authorList>
    </citation>
    <scope>NUCLEOTIDE SEQUENCE [LARGE SCALE GENOMIC DNA]</scope>
    <source>
        <strain evidence="11">Rf_01</strain>
        <tissue evidence="11">Aerial parts of the thallus</tissue>
    </source>
</reference>
<dbReference type="InterPro" id="IPR009378">
    <property type="entry name" value="H2_N"/>
</dbReference>
<dbReference type="Pfam" id="PF06278">
    <property type="entry name" value="CNDH2_N"/>
    <property type="match status" value="1"/>
</dbReference>
<sequence length="755" mass="83662">MAEDGFADRVERETRFLDLLHPNRDLATNWTVDVGKQLEEYLTELAATGIFDDGQCGLNFAEAALLIQGSIQVYSRKVEYLYALVLQALNFLGQKKQGEEEGSASQAEDNVAGNAEEKEEEFLNLDDVPEEANIDILDEEGVSSVRSAVKLPACLLAAEADPTDLSGEAGELATYEIATSVMHRTFLLLDPCDAETVDKYIDGDAFIAEKGGVPATPGSAMRMKTPRAQRDVPERSAHKRVNPEIPEEFAGDGGCTFDSEPDWQGDGDIGATDWDDINAEQRNDDHGVGGNDTGDGAAAMEVEIEDYIDPWAPLNPHEPGTLLMKPYKKGLTQRKKPRLKKRRNSATQVASRSGVCFTEFMKAFQVRERSEKAERCRHEPDDFPTFEILRNSFQNSDAGLPAGGAVEVTEDLGGEFGDYDMEENDDWAGPTFEPQEHADIDNSNIHHAADPLHPRLEPASKGDENHQTTYSPYMDIPLFDAEREGKMSFEELCRAHLESMLRKLSEANTRTGLASRVSKWKNKIEATLVDEDTRPPFDIHEYGDRLLNELATVAARPHHEDEETQESFTYLVRGQRKEQVARSFSALLQLVNNGNVIIEKGQMCSESVCFTGDKPFAVKLINAQNTHESMFENMIPTRASKKTPGRNKKPRQAHLKDQTCGKQRNRVVIERSNLVSSPRSPSSPSGSRSLLAASMSPGSVRRSSRKRRQTGNLKRGGSPDKENTAASTPLHGTPSKLMTDGRPRCRRKALAKLVQ</sequence>
<name>A0ABD1ZA56_9MARC</name>
<dbReference type="PANTHER" id="PTHR14324:SF3">
    <property type="entry name" value="CONDENSIN-2 COMPLEX SUBUNIT H2"/>
    <property type="match status" value="1"/>
</dbReference>
<evidence type="ECO:0000256" key="2">
    <source>
        <dbReference type="ARBA" id="ARBA00007844"/>
    </source>
</evidence>
<dbReference type="InterPro" id="IPR031739">
    <property type="entry name" value="Ncaph2"/>
</dbReference>
<dbReference type="GO" id="GO:0030261">
    <property type="term" value="P:chromosome condensation"/>
    <property type="evidence" value="ECO:0007669"/>
    <property type="project" value="UniProtKB-KW"/>
</dbReference>
<feature type="compositionally biased region" description="Basic residues" evidence="7">
    <location>
        <begin position="639"/>
        <end position="653"/>
    </location>
</feature>
<evidence type="ECO:0000259" key="8">
    <source>
        <dbReference type="Pfam" id="PF06278"/>
    </source>
</evidence>
<feature type="region of interest" description="Disordered" evidence="7">
    <location>
        <begin position="445"/>
        <end position="471"/>
    </location>
</feature>
<keyword evidence="12" id="KW-1185">Reference proteome</keyword>
<feature type="compositionally biased region" description="Basic and acidic residues" evidence="7">
    <location>
        <begin position="447"/>
        <end position="466"/>
    </location>
</feature>
<dbReference type="Proteomes" id="UP001605036">
    <property type="component" value="Unassembled WGS sequence"/>
</dbReference>
<evidence type="ECO:0000256" key="6">
    <source>
        <dbReference type="ARBA" id="ARBA00030479"/>
    </source>
</evidence>
<proteinExistence type="inferred from homology"/>
<dbReference type="InterPro" id="IPR031719">
    <property type="entry name" value="H2_M"/>
</dbReference>
<dbReference type="GO" id="GO:0005634">
    <property type="term" value="C:nucleus"/>
    <property type="evidence" value="ECO:0007669"/>
    <property type="project" value="UniProtKB-SubCell"/>
</dbReference>
<keyword evidence="4" id="KW-0226">DNA condensation</keyword>
<organism evidence="11 12">
    <name type="scientific">Riccia fluitans</name>
    <dbReference type="NCBI Taxonomy" id="41844"/>
    <lineage>
        <taxon>Eukaryota</taxon>
        <taxon>Viridiplantae</taxon>
        <taxon>Streptophyta</taxon>
        <taxon>Embryophyta</taxon>
        <taxon>Marchantiophyta</taxon>
        <taxon>Marchantiopsida</taxon>
        <taxon>Marchantiidae</taxon>
        <taxon>Marchantiales</taxon>
        <taxon>Ricciaceae</taxon>
        <taxon>Riccia</taxon>
    </lineage>
</organism>
<evidence type="ECO:0000259" key="9">
    <source>
        <dbReference type="Pfam" id="PF16858"/>
    </source>
</evidence>
<feature type="domain" description="Condensin-2 complex subunit H2 C-terminal" evidence="9">
    <location>
        <begin position="488"/>
        <end position="630"/>
    </location>
</feature>
<accession>A0ABD1ZA56</accession>
<protein>
    <recommendedName>
        <fullName evidence="3">Condensin-2 complex subunit H2</fullName>
    </recommendedName>
    <alternativeName>
        <fullName evidence="6">Non-SMC condensin II complex subunit H2</fullName>
    </alternativeName>
</protein>
<evidence type="ECO:0000256" key="1">
    <source>
        <dbReference type="ARBA" id="ARBA00004123"/>
    </source>
</evidence>
<evidence type="ECO:0000313" key="12">
    <source>
        <dbReference type="Proteomes" id="UP001605036"/>
    </source>
</evidence>